<accession>A0A3P8WME5</accession>
<dbReference type="GO" id="GO:0005801">
    <property type="term" value="C:cis-Golgi network"/>
    <property type="evidence" value="ECO:0007669"/>
    <property type="project" value="InterPro"/>
</dbReference>
<dbReference type="PANTHER" id="PTHR10881:SF46">
    <property type="entry name" value="GOLGIN SUBFAMILY A MEMBER 2"/>
    <property type="match status" value="1"/>
</dbReference>
<dbReference type="STRING" id="244447.ENSCSEP00000027652"/>
<feature type="coiled-coil region" evidence="2">
    <location>
        <begin position="605"/>
        <end position="642"/>
    </location>
</feature>
<evidence type="ECO:0000313" key="5">
    <source>
        <dbReference type="Ensembl" id="ENSCSEP00000027652.1"/>
    </source>
</evidence>
<dbReference type="InterPro" id="IPR043976">
    <property type="entry name" value="GOLGA_cons_dom"/>
</dbReference>
<keyword evidence="1 2" id="KW-0175">Coiled coil</keyword>
<proteinExistence type="predicted"/>
<dbReference type="InterPro" id="IPR024858">
    <property type="entry name" value="GOLGA"/>
</dbReference>
<dbReference type="AlphaFoldDB" id="A0A3P8WME5"/>
<organism evidence="5 6">
    <name type="scientific">Cynoglossus semilaevis</name>
    <name type="common">Tongue sole</name>
    <dbReference type="NCBI Taxonomy" id="244447"/>
    <lineage>
        <taxon>Eukaryota</taxon>
        <taxon>Metazoa</taxon>
        <taxon>Chordata</taxon>
        <taxon>Craniata</taxon>
        <taxon>Vertebrata</taxon>
        <taxon>Euteleostomi</taxon>
        <taxon>Actinopterygii</taxon>
        <taxon>Neopterygii</taxon>
        <taxon>Teleostei</taxon>
        <taxon>Neoteleostei</taxon>
        <taxon>Acanthomorphata</taxon>
        <taxon>Carangaria</taxon>
        <taxon>Pleuronectiformes</taxon>
        <taxon>Pleuronectoidei</taxon>
        <taxon>Cynoglossidae</taxon>
        <taxon>Cynoglossinae</taxon>
        <taxon>Cynoglossus</taxon>
    </lineage>
</organism>
<dbReference type="GO" id="GO:0007030">
    <property type="term" value="P:Golgi organization"/>
    <property type="evidence" value="ECO:0007669"/>
    <property type="project" value="TreeGrafter"/>
</dbReference>
<feature type="coiled-coil region" evidence="2">
    <location>
        <begin position="187"/>
        <end position="245"/>
    </location>
</feature>
<dbReference type="GO" id="GO:0032580">
    <property type="term" value="C:Golgi cisterna membrane"/>
    <property type="evidence" value="ECO:0007669"/>
    <property type="project" value="TreeGrafter"/>
</dbReference>
<sequence>MFIYKTQRFKVRKLIQKYRNVLLHSFSHTDDLFFSRASQLKEFQQKGSPATVGGDKGGGGVGGVGAKKKRKMKGPGQLDAPSSDRNSPVNSLRQLSQQLNGLVSEVPPSFNSRNQELAAALESSTLTNSQLNSQLEQLVSSCERKEFEQRCSKEQGSMREQLQVHIQTIGILVSEKSELQTALQYTQQAARQKSAEAEELNSRLQSTRQRVSELERTLSSVSAQQKQLEKHNKELEKERDVLRLEVFRVNNVSDESKQQSSELTEKLKLMTQGNDAMRLEMEDLRKRLEFSELMLQQCSNQSDPSSANQQVQLLLEEKQQLEAQSQQLMESIAQLSSERDSYAEQIQDEGRVWKDKTEQLLTQVSLVAEERDKNISRVQELEAAIAELKNAADSQNNAEPESSGPSENEVALQESLDRLQQEKEALAAQYQAQLRDNEQLSRLVTEQEARLGEFERQVESQTQEAEDRRRMLEDVQSDKATISRALTQNRTLKDQLAELQNGFVKLTNENMELTTAIQSEHHVKKEIARRMGELQEELHNVKEQLELKSQESRSLLEQRDQVVAHLQQYSAGYQTLASEREQLHLQYLHQSQLMDRLQHDESHGRTQLEMSNSQLKQTQDRLEQLVKDNEQLKTEVRELLNSSVLSSSRDRGDGVESQCLQESPTMSSSIVIPEHFESHNEMEEFIRGALAQLEAERDEARGQLEEEHRLHMAARLQVAAAVSLEKQDNTFPEEGVPVEVHQALQTAMNKLQQRFTSLMQEKADLKERVEELEHRCIQLSGETDTIGEYIALYQSQRAIMKQKHQEKEQYISMLAQDKEEMKAKLAELQDLVMRLVAERNEWYSRYTGAAAAGVSTVNPDLLPMENHTPLEHQTHTDTEVNTHSSRSAPTDSKPLAPKEDGTAQQIMQLLHEIQNPHGAQRMPHFLGENPCIPFFYRPDEQDEVKILVV</sequence>
<dbReference type="Pfam" id="PF19046">
    <property type="entry name" value="GM130_C"/>
    <property type="match status" value="1"/>
</dbReference>
<feature type="coiled-coil region" evidence="2">
    <location>
        <begin position="371"/>
        <end position="558"/>
    </location>
</feature>
<feature type="coiled-coil region" evidence="2">
    <location>
        <begin position="683"/>
        <end position="710"/>
    </location>
</feature>
<dbReference type="Ensembl" id="ENSCSET00000028021.1">
    <property type="protein sequence ID" value="ENSCSEP00000027652.1"/>
    <property type="gene ID" value="ENSCSEG00000017643.1"/>
</dbReference>
<evidence type="ECO:0000313" key="6">
    <source>
        <dbReference type="Proteomes" id="UP000265120"/>
    </source>
</evidence>
<feature type="compositionally biased region" description="Polar residues" evidence="3">
    <location>
        <begin position="881"/>
        <end position="890"/>
    </location>
</feature>
<evidence type="ECO:0000256" key="2">
    <source>
        <dbReference type="SAM" id="Coils"/>
    </source>
</evidence>
<dbReference type="GO" id="GO:0001966">
    <property type="term" value="P:thigmotaxis"/>
    <property type="evidence" value="ECO:0007669"/>
    <property type="project" value="Ensembl"/>
</dbReference>
<evidence type="ECO:0000259" key="4">
    <source>
        <dbReference type="Pfam" id="PF15070"/>
    </source>
</evidence>
<feature type="region of interest" description="Disordered" evidence="3">
    <location>
        <begin position="45"/>
        <end position="92"/>
    </location>
</feature>
<keyword evidence="6" id="KW-1185">Reference proteome</keyword>
<dbReference type="Pfam" id="PF15070">
    <property type="entry name" value="GOLGA2L5"/>
    <property type="match status" value="1"/>
</dbReference>
<dbReference type="GO" id="GO:0007519">
    <property type="term" value="P:skeletal muscle tissue development"/>
    <property type="evidence" value="ECO:0007669"/>
    <property type="project" value="Ensembl"/>
</dbReference>
<dbReference type="Proteomes" id="UP000265120">
    <property type="component" value="Chromosome 14"/>
</dbReference>
<dbReference type="InterPro" id="IPR043937">
    <property type="entry name" value="GOLGA_C"/>
</dbReference>
<dbReference type="GO" id="GO:0000137">
    <property type="term" value="C:Golgi cis cisterna"/>
    <property type="evidence" value="ECO:0007669"/>
    <property type="project" value="TreeGrafter"/>
</dbReference>
<dbReference type="GO" id="GO:0007420">
    <property type="term" value="P:brain development"/>
    <property type="evidence" value="ECO:0007669"/>
    <property type="project" value="Ensembl"/>
</dbReference>
<evidence type="ECO:0000256" key="3">
    <source>
        <dbReference type="SAM" id="MobiDB-lite"/>
    </source>
</evidence>
<feature type="coiled-coil region" evidence="2">
    <location>
        <begin position="811"/>
        <end position="838"/>
    </location>
</feature>
<dbReference type="PANTHER" id="PTHR10881">
    <property type="entry name" value="GOLGIN SUBFAMILY A MEMBER-RELATED"/>
    <property type="match status" value="1"/>
</dbReference>
<feature type="compositionally biased region" description="Polar residues" evidence="3">
    <location>
        <begin position="83"/>
        <end position="92"/>
    </location>
</feature>
<feature type="coiled-coil region" evidence="2">
    <location>
        <begin position="274"/>
        <end position="345"/>
    </location>
</feature>
<feature type="coiled-coil region" evidence="2">
    <location>
        <begin position="741"/>
        <end position="782"/>
    </location>
</feature>
<feature type="compositionally biased region" description="Gly residues" evidence="3">
    <location>
        <begin position="54"/>
        <end position="65"/>
    </location>
</feature>
<reference evidence="5 6" key="1">
    <citation type="journal article" date="2014" name="Nat. Genet.">
        <title>Whole-genome sequence of a flatfish provides insights into ZW sex chromosome evolution and adaptation to a benthic lifestyle.</title>
        <authorList>
            <person name="Chen S."/>
            <person name="Zhang G."/>
            <person name="Shao C."/>
            <person name="Huang Q."/>
            <person name="Liu G."/>
            <person name="Zhang P."/>
            <person name="Song W."/>
            <person name="An N."/>
            <person name="Chalopin D."/>
            <person name="Volff J.N."/>
            <person name="Hong Y."/>
            <person name="Li Q."/>
            <person name="Sha Z."/>
            <person name="Zhou H."/>
            <person name="Xie M."/>
            <person name="Yu Q."/>
            <person name="Liu Y."/>
            <person name="Xiang H."/>
            <person name="Wang N."/>
            <person name="Wu K."/>
            <person name="Yang C."/>
            <person name="Zhou Q."/>
            <person name="Liao X."/>
            <person name="Yang L."/>
            <person name="Hu Q."/>
            <person name="Zhang J."/>
            <person name="Meng L."/>
            <person name="Jin L."/>
            <person name="Tian Y."/>
            <person name="Lian J."/>
            <person name="Yang J."/>
            <person name="Miao G."/>
            <person name="Liu S."/>
            <person name="Liang Z."/>
            <person name="Yan F."/>
            <person name="Li Y."/>
            <person name="Sun B."/>
            <person name="Zhang H."/>
            <person name="Zhang J."/>
            <person name="Zhu Y."/>
            <person name="Du M."/>
            <person name="Zhao Y."/>
            <person name="Schartl M."/>
            <person name="Tang Q."/>
            <person name="Wang J."/>
        </authorList>
    </citation>
    <scope>NUCLEOTIDE SEQUENCE</scope>
</reference>
<feature type="region of interest" description="Disordered" evidence="3">
    <location>
        <begin position="874"/>
        <end position="899"/>
    </location>
</feature>
<feature type="region of interest" description="Disordered" evidence="3">
    <location>
        <begin position="643"/>
        <end position="666"/>
    </location>
</feature>
<reference evidence="5" key="2">
    <citation type="submission" date="2025-08" db="UniProtKB">
        <authorList>
            <consortium name="Ensembl"/>
        </authorList>
    </citation>
    <scope>IDENTIFICATION</scope>
</reference>
<dbReference type="GeneTree" id="ENSGT00530000062932"/>
<reference evidence="5" key="3">
    <citation type="submission" date="2025-09" db="UniProtKB">
        <authorList>
            <consortium name="Ensembl"/>
        </authorList>
    </citation>
    <scope>IDENTIFICATION</scope>
</reference>
<name>A0A3P8WME5_CYNSE</name>
<protein>
    <submittedName>
        <fullName evidence="5">Golgin A2</fullName>
    </submittedName>
</protein>
<feature type="domain" description="Golgin subfamily A conserved" evidence="4">
    <location>
        <begin position="327"/>
        <end position="850"/>
    </location>
</feature>
<dbReference type="OMA" id="IQVIIAE"/>
<dbReference type="InParanoid" id="A0A3P8WME5"/>
<evidence type="ECO:0000256" key="1">
    <source>
        <dbReference type="ARBA" id="ARBA00023054"/>
    </source>
</evidence>